<evidence type="ECO:0000259" key="17">
    <source>
        <dbReference type="Pfam" id="PF01108"/>
    </source>
</evidence>
<dbReference type="PANTHER" id="PTHR20859:SF5">
    <property type="entry name" value="INTERFERON GAMMA RECEPTOR 1"/>
    <property type="match status" value="1"/>
</dbReference>
<evidence type="ECO:0000256" key="2">
    <source>
        <dbReference type="ARBA" id="ARBA00004370"/>
    </source>
</evidence>
<dbReference type="OrthoDB" id="9946382at2759"/>
<dbReference type="InterPro" id="IPR036116">
    <property type="entry name" value="FN3_sf"/>
</dbReference>
<feature type="transmembrane region" description="Helical" evidence="15">
    <location>
        <begin position="237"/>
        <end position="260"/>
    </location>
</feature>
<evidence type="ECO:0000313" key="19">
    <source>
        <dbReference type="EMBL" id="KAJ7341970.1"/>
    </source>
</evidence>
<dbReference type="GO" id="GO:0005886">
    <property type="term" value="C:plasma membrane"/>
    <property type="evidence" value="ECO:0007669"/>
    <property type="project" value="TreeGrafter"/>
</dbReference>
<accession>A0A9Q0Y3Z6</accession>
<evidence type="ECO:0000256" key="14">
    <source>
        <dbReference type="ARBA" id="ARBA00031171"/>
    </source>
</evidence>
<evidence type="ECO:0000256" key="4">
    <source>
        <dbReference type="ARBA" id="ARBA00011184"/>
    </source>
</evidence>
<keyword evidence="11" id="KW-1015">Disulfide bond</keyword>
<dbReference type="GO" id="GO:0007596">
    <property type="term" value="P:blood coagulation"/>
    <property type="evidence" value="ECO:0007669"/>
    <property type="project" value="UniProtKB-KW"/>
</dbReference>
<comment type="subunit">
    <text evidence="4">Interacts with HSPE; the interaction, inhibited by heparin, promotes the generation of activated factor X and activates coagulation in the presence of activated factor VII.</text>
</comment>
<evidence type="ECO:0000256" key="16">
    <source>
        <dbReference type="SAM" id="SignalP"/>
    </source>
</evidence>
<evidence type="ECO:0000256" key="10">
    <source>
        <dbReference type="ARBA" id="ARBA00023139"/>
    </source>
</evidence>
<dbReference type="SUPFAM" id="SSF49265">
    <property type="entry name" value="Fibronectin type III"/>
    <property type="match status" value="2"/>
</dbReference>
<dbReference type="PRINTS" id="PR00346">
    <property type="entry name" value="TISSUEFACTOR"/>
</dbReference>
<dbReference type="EMBL" id="JAPFRF010000002">
    <property type="protein sequence ID" value="KAJ7341970.1"/>
    <property type="molecule type" value="Genomic_DNA"/>
</dbReference>
<name>A0A9Q0Y3Z6_9SAUR</name>
<feature type="domain" description="Fibronectin type-III" evidence="17">
    <location>
        <begin position="25"/>
        <end position="113"/>
    </location>
</feature>
<dbReference type="InterPro" id="IPR001187">
    <property type="entry name" value="Tissue_factor"/>
</dbReference>
<evidence type="ECO:0000256" key="5">
    <source>
        <dbReference type="ARBA" id="ARBA00018722"/>
    </source>
</evidence>
<evidence type="ECO:0000256" key="3">
    <source>
        <dbReference type="ARBA" id="ARBA00009197"/>
    </source>
</evidence>
<keyword evidence="6" id="KW-0356">Hemostasis</keyword>
<evidence type="ECO:0000256" key="8">
    <source>
        <dbReference type="ARBA" id="ARBA00023084"/>
    </source>
</evidence>
<sequence length="419" mass="45965">MGLAVGPLAAFVLLSAAFGGEPGAGEPQAEVPKPIDVTIESYNFNTSVRWNYQSKSSKPLFVVEKCCYGIGSWIEVSNCVNISQHYCDLTHKIEQCSFFWVRVKALDGLHQSNYTASEKFTITRDGKIGPPKLNLSITNGEILVSIEHPRTPYHKKRPLSITANLTDFTYTVFLWKNGSREKECPRRVCTKHLPVPSWDASYCVSAQGISVAYDVIGEESNESCVSFPPKHSTDSTVLTIVGVVVSVVLVVVLIIVYVCLTKEKAKLPKFLASMARSRVAGTFDVTPESSYISVVTSSSYKPVLPECEDEKTAECIGFVTEDGIVDLGNRAKEVGAFGSQDSLSRAGEMMVEDAVAEIPAGEQKPQAYYSKSLSGQEEMCNNLPALELPPKVLESRRNIHGYDKPHWQDTHPAAESLIT</sequence>
<dbReference type="Pfam" id="PF09294">
    <property type="entry name" value="Interfer-bind"/>
    <property type="match status" value="1"/>
</dbReference>
<evidence type="ECO:0000256" key="9">
    <source>
        <dbReference type="ARBA" id="ARBA00023136"/>
    </source>
</evidence>
<keyword evidence="15" id="KW-0812">Transmembrane</keyword>
<comment type="similarity">
    <text evidence="3">Belongs to the tissue factor family.</text>
</comment>
<keyword evidence="20" id="KW-1185">Reference proteome</keyword>
<dbReference type="Gene3D" id="2.60.40.10">
    <property type="entry name" value="Immunoglobulins"/>
    <property type="match status" value="2"/>
</dbReference>
<evidence type="ECO:0000256" key="6">
    <source>
        <dbReference type="ARBA" id="ARBA00022696"/>
    </source>
</evidence>
<keyword evidence="15" id="KW-1133">Transmembrane helix</keyword>
<dbReference type="InterPro" id="IPR015373">
    <property type="entry name" value="Interferon/interleukin_rcp_dom"/>
</dbReference>
<dbReference type="InterPro" id="IPR050650">
    <property type="entry name" value="Type-II_Cytokine-TF_Rcpt"/>
</dbReference>
<protein>
    <recommendedName>
        <fullName evidence="5">Tissue factor</fullName>
    </recommendedName>
    <alternativeName>
        <fullName evidence="14">Coagulation factor III</fullName>
    </alternativeName>
</protein>
<evidence type="ECO:0000256" key="13">
    <source>
        <dbReference type="ARBA" id="ARBA00023288"/>
    </source>
</evidence>
<keyword evidence="10" id="KW-0564">Palmitate</keyword>
<dbReference type="GO" id="GO:0004896">
    <property type="term" value="F:cytokine receptor activity"/>
    <property type="evidence" value="ECO:0007669"/>
    <property type="project" value="TreeGrafter"/>
</dbReference>
<evidence type="ECO:0000256" key="15">
    <source>
        <dbReference type="SAM" id="Phobius"/>
    </source>
</evidence>
<dbReference type="InterPro" id="IPR003961">
    <property type="entry name" value="FN3_dom"/>
</dbReference>
<evidence type="ECO:0000256" key="12">
    <source>
        <dbReference type="ARBA" id="ARBA00023180"/>
    </source>
</evidence>
<comment type="subcellular location">
    <subcellularLocation>
        <location evidence="2">Membrane</location>
    </subcellularLocation>
</comment>
<dbReference type="PANTHER" id="PTHR20859">
    <property type="entry name" value="INTERFERON/INTERLEUKIN RECEPTOR"/>
    <property type="match status" value="1"/>
</dbReference>
<proteinExistence type="inferred from homology"/>
<evidence type="ECO:0000256" key="7">
    <source>
        <dbReference type="ARBA" id="ARBA00022729"/>
    </source>
</evidence>
<gene>
    <name evidence="19" type="ORF">JRQ81_008046</name>
</gene>
<dbReference type="AlphaFoldDB" id="A0A9Q0Y3Z6"/>
<organism evidence="19 20">
    <name type="scientific">Phrynocephalus forsythii</name>
    <dbReference type="NCBI Taxonomy" id="171643"/>
    <lineage>
        <taxon>Eukaryota</taxon>
        <taxon>Metazoa</taxon>
        <taxon>Chordata</taxon>
        <taxon>Craniata</taxon>
        <taxon>Vertebrata</taxon>
        <taxon>Euteleostomi</taxon>
        <taxon>Lepidosauria</taxon>
        <taxon>Squamata</taxon>
        <taxon>Bifurcata</taxon>
        <taxon>Unidentata</taxon>
        <taxon>Episquamata</taxon>
        <taxon>Toxicofera</taxon>
        <taxon>Iguania</taxon>
        <taxon>Acrodonta</taxon>
        <taxon>Agamidae</taxon>
        <taxon>Agaminae</taxon>
        <taxon>Phrynocephalus</taxon>
    </lineage>
</organism>
<keyword evidence="8" id="KW-0094">Blood coagulation</keyword>
<keyword evidence="13" id="KW-0449">Lipoprotein</keyword>
<dbReference type="Pfam" id="PF01108">
    <property type="entry name" value="Tissue_fac"/>
    <property type="match status" value="1"/>
</dbReference>
<feature type="chain" id="PRO_5040347848" description="Tissue factor" evidence="16">
    <location>
        <begin position="20"/>
        <end position="419"/>
    </location>
</feature>
<feature type="signal peptide" evidence="16">
    <location>
        <begin position="1"/>
        <end position="19"/>
    </location>
</feature>
<dbReference type="FunFam" id="2.60.40.10:FF:001425">
    <property type="entry name" value="Interferon gamma receptor 1"/>
    <property type="match status" value="1"/>
</dbReference>
<reference evidence="19" key="1">
    <citation type="journal article" date="2023" name="DNA Res.">
        <title>Chromosome-level genome assembly of Phrynocephalus forsythii using third-generation DNA sequencing and Hi-C analysis.</title>
        <authorList>
            <person name="Qi Y."/>
            <person name="Zhao W."/>
            <person name="Zhao Y."/>
            <person name="Niu C."/>
            <person name="Cao S."/>
            <person name="Zhang Y."/>
        </authorList>
    </citation>
    <scope>NUCLEOTIDE SEQUENCE</scope>
    <source>
        <tissue evidence="19">Muscle</tissue>
    </source>
</reference>
<evidence type="ECO:0000256" key="11">
    <source>
        <dbReference type="ARBA" id="ARBA00023157"/>
    </source>
</evidence>
<dbReference type="Proteomes" id="UP001142489">
    <property type="component" value="Unassembled WGS sequence"/>
</dbReference>
<feature type="domain" description="Interferon/interleukin receptor" evidence="18">
    <location>
        <begin position="127"/>
        <end position="227"/>
    </location>
</feature>
<comment type="caution">
    <text evidence="19">The sequence shown here is derived from an EMBL/GenBank/DDBJ whole genome shotgun (WGS) entry which is preliminary data.</text>
</comment>
<keyword evidence="9 15" id="KW-0472">Membrane</keyword>
<evidence type="ECO:0000313" key="20">
    <source>
        <dbReference type="Proteomes" id="UP001142489"/>
    </source>
</evidence>
<comment type="function">
    <text evidence="1">Initiates blood coagulation by forming a complex with circulating factor VII or VIIa. The [TF:VIIa] complex activates factors IX or X by specific limited proteolysis. TF plays a role in normal hemostasis by initiating the cell-surface assembly and propagation of the coagulation protease cascade.</text>
</comment>
<evidence type="ECO:0000256" key="1">
    <source>
        <dbReference type="ARBA" id="ARBA00002201"/>
    </source>
</evidence>
<evidence type="ECO:0000259" key="18">
    <source>
        <dbReference type="Pfam" id="PF09294"/>
    </source>
</evidence>
<dbReference type="InterPro" id="IPR013783">
    <property type="entry name" value="Ig-like_fold"/>
</dbReference>
<keyword evidence="7 16" id="KW-0732">Signal</keyword>
<keyword evidence="12" id="KW-0325">Glycoprotein</keyword>